<dbReference type="EMBL" id="LHPF02000013">
    <property type="protein sequence ID" value="PSC71675.1"/>
    <property type="molecule type" value="Genomic_DNA"/>
</dbReference>
<name>A0A2P6VC56_9CHLO</name>
<sequence>MALPKLIAFDLDATLWEPEMYQLSGGAPFRPGRCDRGRPVAVDRRGEEVGLIGDAWRILHELATDGKWADVQIAYVSRTDEPQWAAECLQLLKLDSGLSLHDLAHHHEIYPGSKRTHFRRIHERTGIAYKDMLFWDDMQWNTEDCAALGVVAIYAPRGLTADAWHKGLAEFARRRG</sequence>
<dbReference type="InterPro" id="IPR010033">
    <property type="entry name" value="HAD_SF_ppase_IIIC"/>
</dbReference>
<evidence type="ECO:0000313" key="1">
    <source>
        <dbReference type="EMBL" id="PSC71675.1"/>
    </source>
</evidence>
<dbReference type="STRING" id="554055.A0A2P6VC56"/>
<keyword evidence="2" id="KW-1185">Reference proteome</keyword>
<dbReference type="NCBIfam" id="TIGR01681">
    <property type="entry name" value="HAD-SF-IIIC"/>
    <property type="match status" value="1"/>
</dbReference>
<dbReference type="Proteomes" id="UP000239649">
    <property type="component" value="Unassembled WGS sequence"/>
</dbReference>
<dbReference type="SFLD" id="SFLDG01129">
    <property type="entry name" value="C1.5:_HAD__Beta-PGM__Phosphata"/>
    <property type="match status" value="1"/>
</dbReference>
<dbReference type="SFLD" id="SFLDS00003">
    <property type="entry name" value="Haloacid_Dehalogenase"/>
    <property type="match status" value="1"/>
</dbReference>
<dbReference type="SFLD" id="SFLDG01131">
    <property type="entry name" value="C1.5.2:_MDP_Like"/>
    <property type="match status" value="1"/>
</dbReference>
<dbReference type="OrthoDB" id="2865258at2759"/>
<gene>
    <name evidence="1" type="ORF">C2E20_4950</name>
</gene>
<dbReference type="GO" id="GO:0003993">
    <property type="term" value="F:acid phosphatase activity"/>
    <property type="evidence" value="ECO:0007669"/>
    <property type="project" value="TreeGrafter"/>
</dbReference>
<protein>
    <submittedName>
        <fullName evidence="1">Magnesium-dependent phosphatase-1</fullName>
    </submittedName>
</protein>
<dbReference type="Gene3D" id="3.40.50.1000">
    <property type="entry name" value="HAD superfamily/HAD-like"/>
    <property type="match status" value="1"/>
</dbReference>
<organism evidence="1 2">
    <name type="scientific">Micractinium conductrix</name>
    <dbReference type="NCBI Taxonomy" id="554055"/>
    <lineage>
        <taxon>Eukaryota</taxon>
        <taxon>Viridiplantae</taxon>
        <taxon>Chlorophyta</taxon>
        <taxon>core chlorophytes</taxon>
        <taxon>Trebouxiophyceae</taxon>
        <taxon>Chlorellales</taxon>
        <taxon>Chlorellaceae</taxon>
        <taxon>Chlorella clade</taxon>
        <taxon>Micractinium</taxon>
    </lineage>
</organism>
<dbReference type="InterPro" id="IPR036412">
    <property type="entry name" value="HAD-like_sf"/>
</dbReference>
<accession>A0A2P6VC56</accession>
<reference evidence="1 2" key="1">
    <citation type="journal article" date="2018" name="Plant J.">
        <title>Genome sequences of Chlorella sorokiniana UTEX 1602 and Micractinium conductrix SAG 241.80: implications to maltose excretion by a green alga.</title>
        <authorList>
            <person name="Arriola M.B."/>
            <person name="Velmurugan N."/>
            <person name="Zhang Y."/>
            <person name="Plunkett M.H."/>
            <person name="Hondzo H."/>
            <person name="Barney B.M."/>
        </authorList>
    </citation>
    <scope>NUCLEOTIDE SEQUENCE [LARGE SCALE GENOMIC DNA]</scope>
    <source>
        <strain evidence="1 2">SAG 241.80</strain>
    </source>
</reference>
<comment type="caution">
    <text evidence="1">The sequence shown here is derived from an EMBL/GenBank/DDBJ whole genome shotgun (WGS) entry which is preliminary data.</text>
</comment>
<dbReference type="SUPFAM" id="SSF56784">
    <property type="entry name" value="HAD-like"/>
    <property type="match status" value="1"/>
</dbReference>
<dbReference type="NCBIfam" id="TIGR01685">
    <property type="entry name" value="MDP-1"/>
    <property type="match status" value="1"/>
</dbReference>
<dbReference type="InterPro" id="IPR010036">
    <property type="entry name" value="MDP_1_eu_arc"/>
</dbReference>
<dbReference type="AlphaFoldDB" id="A0A2P6VC56"/>
<dbReference type="Pfam" id="PF12689">
    <property type="entry name" value="Acid_PPase"/>
    <property type="match status" value="1"/>
</dbReference>
<dbReference type="PANTHER" id="PTHR17901">
    <property type="entry name" value="MAGNESIUM-DEPENDENT PHOSPHATASE 1 MDP1"/>
    <property type="match status" value="1"/>
</dbReference>
<proteinExistence type="predicted"/>
<dbReference type="InterPro" id="IPR023214">
    <property type="entry name" value="HAD_sf"/>
</dbReference>
<dbReference type="PANTHER" id="PTHR17901:SF14">
    <property type="entry name" value="MAGNESIUM-DEPENDENT PHOSPHATASE 1"/>
    <property type="match status" value="1"/>
</dbReference>
<evidence type="ECO:0000313" key="2">
    <source>
        <dbReference type="Proteomes" id="UP000239649"/>
    </source>
</evidence>